<keyword evidence="3" id="KW-1185">Reference proteome</keyword>
<dbReference type="Gene3D" id="3.40.50.300">
    <property type="entry name" value="P-loop containing nucleotide triphosphate hydrolases"/>
    <property type="match status" value="1"/>
</dbReference>
<proteinExistence type="predicted"/>
<gene>
    <name evidence="2" type="ORF">DLK05_08850</name>
</gene>
<dbReference type="OrthoDB" id="9815116at2"/>
<name>A0A434AVD3_9BACT</name>
<evidence type="ECO:0000259" key="1">
    <source>
        <dbReference type="Pfam" id="PF13614"/>
    </source>
</evidence>
<protein>
    <submittedName>
        <fullName evidence="2">ParA family protein</fullName>
    </submittedName>
</protein>
<comment type="caution">
    <text evidence="2">The sequence shown here is derived from an EMBL/GenBank/DDBJ whole genome shotgun (WGS) entry which is preliminary data.</text>
</comment>
<dbReference type="AlphaFoldDB" id="A0A434AVD3"/>
<dbReference type="EMBL" id="RJJX01000009">
    <property type="protein sequence ID" value="RUT78418.1"/>
    <property type="molecule type" value="Genomic_DNA"/>
</dbReference>
<dbReference type="PANTHER" id="PTHR13696">
    <property type="entry name" value="P-LOOP CONTAINING NUCLEOSIDE TRIPHOSPHATE HYDROLASE"/>
    <property type="match status" value="1"/>
</dbReference>
<organism evidence="2 3">
    <name type="scientific">Ancylomarina longa</name>
    <dbReference type="NCBI Taxonomy" id="2487017"/>
    <lineage>
        <taxon>Bacteria</taxon>
        <taxon>Pseudomonadati</taxon>
        <taxon>Bacteroidota</taxon>
        <taxon>Bacteroidia</taxon>
        <taxon>Marinilabiliales</taxon>
        <taxon>Marinifilaceae</taxon>
        <taxon>Ancylomarina</taxon>
    </lineage>
</organism>
<sequence length="249" mass="27397">MANKIISMINQKGGVGKTTTTCSLAAALSLKGKKVLLIDLDPQANLSQSLGISDFENNIYQALKGESEISPIKVMNNLYIVPSSMDLNALEHEMTNEPGREYLLKELLASIKDNYDFIIIDCSPSIGLIALNALSACDTFIIPVLPHHLSIQGLSGLAGVAKKVKSRINPKLKLEGVLITQFSYRKVLHRDVQNALKKHFNGRLYDSTIRENISLAEAPSTGMDIFRYAPNSNGAEDYLKLCEEFLSKQ</sequence>
<feature type="domain" description="AAA" evidence="1">
    <location>
        <begin position="4"/>
        <end position="173"/>
    </location>
</feature>
<accession>A0A434AVD3</accession>
<dbReference type="FunFam" id="3.40.50.300:FF:000285">
    <property type="entry name" value="Sporulation initiation inhibitor Soj"/>
    <property type="match status" value="1"/>
</dbReference>
<dbReference type="PANTHER" id="PTHR13696:SF99">
    <property type="entry name" value="COBYRINIC ACID AC-DIAMIDE SYNTHASE"/>
    <property type="match status" value="1"/>
</dbReference>
<dbReference type="InterPro" id="IPR027417">
    <property type="entry name" value="P-loop_NTPase"/>
</dbReference>
<dbReference type="RefSeq" id="WP_127343624.1">
    <property type="nucleotide sequence ID" value="NZ_RJJX01000009.1"/>
</dbReference>
<dbReference type="SUPFAM" id="SSF52540">
    <property type="entry name" value="P-loop containing nucleoside triphosphate hydrolases"/>
    <property type="match status" value="1"/>
</dbReference>
<dbReference type="Pfam" id="PF13614">
    <property type="entry name" value="AAA_31"/>
    <property type="match status" value="1"/>
</dbReference>
<dbReference type="CDD" id="cd02042">
    <property type="entry name" value="ParAB_family"/>
    <property type="match status" value="1"/>
</dbReference>
<evidence type="ECO:0000313" key="2">
    <source>
        <dbReference type="EMBL" id="RUT78418.1"/>
    </source>
</evidence>
<dbReference type="Proteomes" id="UP000282985">
    <property type="component" value="Unassembled WGS sequence"/>
</dbReference>
<reference evidence="2 3" key="1">
    <citation type="submission" date="2018-11" db="EMBL/GenBank/DDBJ databases">
        <title>Parancylomarina longa gen. nov., sp. nov., isolated from sediments of southern Okinawa.</title>
        <authorList>
            <person name="Fu T."/>
        </authorList>
    </citation>
    <scope>NUCLEOTIDE SEQUENCE [LARGE SCALE GENOMIC DNA]</scope>
    <source>
        <strain evidence="2 3">T3-2 S1-C</strain>
    </source>
</reference>
<dbReference type="PIRSF" id="PIRSF009320">
    <property type="entry name" value="Nuc_binding_HP_1000"/>
    <property type="match status" value="1"/>
</dbReference>
<evidence type="ECO:0000313" key="3">
    <source>
        <dbReference type="Proteomes" id="UP000282985"/>
    </source>
</evidence>
<dbReference type="InterPro" id="IPR025669">
    <property type="entry name" value="AAA_dom"/>
</dbReference>
<dbReference type="InterPro" id="IPR050678">
    <property type="entry name" value="DNA_Partitioning_ATPase"/>
</dbReference>